<comment type="caution">
    <text evidence="2">The sequence shown here is derived from an EMBL/GenBank/DDBJ whole genome shotgun (WGS) entry which is preliminary data.</text>
</comment>
<organism evidence="2 3">
    <name type="scientific">Riccia fluitans</name>
    <dbReference type="NCBI Taxonomy" id="41844"/>
    <lineage>
        <taxon>Eukaryota</taxon>
        <taxon>Viridiplantae</taxon>
        <taxon>Streptophyta</taxon>
        <taxon>Embryophyta</taxon>
        <taxon>Marchantiophyta</taxon>
        <taxon>Marchantiopsida</taxon>
        <taxon>Marchantiidae</taxon>
        <taxon>Marchantiales</taxon>
        <taxon>Ricciaceae</taxon>
        <taxon>Riccia</taxon>
    </lineage>
</organism>
<dbReference type="InterPro" id="IPR050796">
    <property type="entry name" value="SCF_F-box_component"/>
</dbReference>
<dbReference type="InterPro" id="IPR001810">
    <property type="entry name" value="F-box_dom"/>
</dbReference>
<evidence type="ECO:0000259" key="1">
    <source>
        <dbReference type="PROSITE" id="PS50181"/>
    </source>
</evidence>
<dbReference type="InterPro" id="IPR036047">
    <property type="entry name" value="F-box-like_dom_sf"/>
</dbReference>
<dbReference type="SMART" id="SM00256">
    <property type="entry name" value="FBOX"/>
    <property type="match status" value="1"/>
</dbReference>
<dbReference type="Pfam" id="PF12937">
    <property type="entry name" value="F-box-like"/>
    <property type="match status" value="1"/>
</dbReference>
<feature type="domain" description="F-box" evidence="1">
    <location>
        <begin position="16"/>
        <end position="62"/>
    </location>
</feature>
<dbReference type="PANTHER" id="PTHR31672">
    <property type="entry name" value="BNACNNG10540D PROTEIN"/>
    <property type="match status" value="1"/>
</dbReference>
<evidence type="ECO:0000313" key="2">
    <source>
        <dbReference type="EMBL" id="KAL2644688.1"/>
    </source>
</evidence>
<protein>
    <recommendedName>
        <fullName evidence="1">F-box domain-containing protein</fullName>
    </recommendedName>
</protein>
<dbReference type="PANTHER" id="PTHR31672:SF13">
    <property type="entry name" value="F-BOX PROTEIN CPR30-LIKE"/>
    <property type="match status" value="1"/>
</dbReference>
<name>A0ABD1ZBA6_9MARC</name>
<dbReference type="Proteomes" id="UP001605036">
    <property type="component" value="Unassembled WGS sequence"/>
</dbReference>
<sequence length="364" mass="41345">MAGAGVKNDGFGDMDSQVWDKLPDEILRLILSCLPWWSNLRLRSVSRAWKNLLSDASFLAHSTPLQTGDAAPCCILRISEPYTIGDLNTGKWSELKDFSATWDNGFRISAASSGVFLMHRPDLNVNFLVNPLNRTQRMLPPLPKLEDQLVVAAWHYPMTMKVEENPVNVKVVGLQFGDGKLTRVFIYDLLKHSWNAISDNVTSKNFRAVQSSLFVGDDIYLLTPSDQLFRVAGRQLVEIPLPECSHEGLVIKHIFQHQGSLMLANGLWVTKPHPVVELWRFDHVQESWQMVEQMPEQFAVELEDSKDLFKVDSEGDVVGFGCFHSKVLILHNLVTLEWWSVPCKDYLNCTGCSFLWHPRLDIVL</sequence>
<gene>
    <name evidence="2" type="ORF">R1flu_012275</name>
</gene>
<dbReference type="InterPro" id="IPR015915">
    <property type="entry name" value="Kelch-typ_b-propeller"/>
</dbReference>
<dbReference type="Gene3D" id="1.20.1280.50">
    <property type="match status" value="1"/>
</dbReference>
<dbReference type="EMBL" id="JBHFFA010000002">
    <property type="protein sequence ID" value="KAL2644688.1"/>
    <property type="molecule type" value="Genomic_DNA"/>
</dbReference>
<dbReference type="SUPFAM" id="SSF117281">
    <property type="entry name" value="Kelch motif"/>
    <property type="match status" value="1"/>
</dbReference>
<dbReference type="AlphaFoldDB" id="A0ABD1ZBA6"/>
<keyword evidence="3" id="KW-1185">Reference proteome</keyword>
<proteinExistence type="predicted"/>
<evidence type="ECO:0000313" key="3">
    <source>
        <dbReference type="Proteomes" id="UP001605036"/>
    </source>
</evidence>
<reference evidence="2 3" key="1">
    <citation type="submission" date="2024-09" db="EMBL/GenBank/DDBJ databases">
        <title>Chromosome-scale assembly of Riccia fluitans.</title>
        <authorList>
            <person name="Paukszto L."/>
            <person name="Sawicki J."/>
            <person name="Karawczyk K."/>
            <person name="Piernik-Szablinska J."/>
            <person name="Szczecinska M."/>
            <person name="Mazdziarz M."/>
        </authorList>
    </citation>
    <scope>NUCLEOTIDE SEQUENCE [LARGE SCALE GENOMIC DNA]</scope>
    <source>
        <strain evidence="2">Rf_01</strain>
        <tissue evidence="2">Aerial parts of the thallus</tissue>
    </source>
</reference>
<accession>A0ABD1ZBA6</accession>
<dbReference type="PROSITE" id="PS50181">
    <property type="entry name" value="FBOX"/>
    <property type="match status" value="1"/>
</dbReference>
<dbReference type="SUPFAM" id="SSF81383">
    <property type="entry name" value="F-box domain"/>
    <property type="match status" value="1"/>
</dbReference>